<dbReference type="RefSeq" id="WP_094624744.1">
    <property type="nucleotide sequence ID" value="NZ_NEFY01000004.1"/>
</dbReference>
<dbReference type="AlphaFoldDB" id="A0A7Z1DVD7"/>
<dbReference type="NCBIfam" id="TIGR03177">
    <property type="entry name" value="pilus_cpaB"/>
    <property type="match status" value="1"/>
</dbReference>
<dbReference type="Pfam" id="PF16976">
    <property type="entry name" value="RcpC"/>
    <property type="match status" value="1"/>
</dbReference>
<sequence>MRTRLVSTLPALLLALVAIILAVVGLVRYNDQPAATSSSTTGQVARSEPAGEKEPEKPTFTYLFAKEDIEAGTELKPELFSEVTTTVELPGALAKDSATFGEAIPNPLKAGAPLTDYAMEDASILQRELPEGIRAVAFDLNPLSGIGGLLRPGDLVDVVATFKGNSADSALSTVLLREVEVLAMRGTTDPSGGADDDDRRRNSTMVLAVPEAEVNRLALASAEANLRFVATRRGVSMAEPVGGDSETEVVTQADQKPQEPEAIFLADIRPLSPEAKAKKEAEEKARRQEKQKEADNGLKVQIFEGSDTRTVYVR</sequence>
<proteinExistence type="predicted"/>
<organism evidence="3 4">
    <name type="scientific">Marinobacter vinifirmus</name>
    <dbReference type="NCBI Taxonomy" id="355591"/>
    <lineage>
        <taxon>Bacteria</taxon>
        <taxon>Pseudomonadati</taxon>
        <taxon>Pseudomonadota</taxon>
        <taxon>Gammaproteobacteria</taxon>
        <taxon>Pseudomonadales</taxon>
        <taxon>Marinobacteraceae</taxon>
        <taxon>Marinobacter</taxon>
    </lineage>
</organism>
<feature type="domain" description="Flp pilus assembly protein RcpC/CpaB" evidence="2">
    <location>
        <begin position="125"/>
        <end position="229"/>
    </location>
</feature>
<name>A0A7Z1DVD7_9GAMM</name>
<dbReference type="InterPro" id="IPR031571">
    <property type="entry name" value="RcpC_dom"/>
</dbReference>
<gene>
    <name evidence="3" type="ORF">B9Q17_16875</name>
</gene>
<feature type="compositionally biased region" description="Basic and acidic residues" evidence="1">
    <location>
        <begin position="275"/>
        <end position="296"/>
    </location>
</feature>
<keyword evidence="4" id="KW-1185">Reference proteome</keyword>
<protein>
    <submittedName>
        <fullName evidence="3">Flp pilus assembly protein CpaB</fullName>
    </submittedName>
</protein>
<dbReference type="Proteomes" id="UP000216984">
    <property type="component" value="Unassembled WGS sequence"/>
</dbReference>
<evidence type="ECO:0000313" key="4">
    <source>
        <dbReference type="Proteomes" id="UP000216984"/>
    </source>
</evidence>
<dbReference type="InterPro" id="IPR017592">
    <property type="entry name" value="Pilus_assmbl_Flp-typ_CpaB"/>
</dbReference>
<reference evidence="3 4" key="1">
    <citation type="submission" date="2017-06" db="EMBL/GenBank/DDBJ databases">
        <title>Draft genome sequence of the halophilic bacterium Marinobacter vinifirmus FB1.</title>
        <authorList>
            <person name="Stepanov V.G."/>
            <person name="Roberts D.J."/>
            <person name="Fox G.E."/>
        </authorList>
    </citation>
    <scope>NUCLEOTIDE SEQUENCE [LARGE SCALE GENOMIC DNA]</scope>
    <source>
        <strain evidence="3 4">FB1</strain>
    </source>
</reference>
<accession>A0A7Z1DVD7</accession>
<dbReference type="EMBL" id="NEFY01000004">
    <property type="protein sequence ID" value="OZC36688.1"/>
    <property type="molecule type" value="Genomic_DNA"/>
</dbReference>
<evidence type="ECO:0000256" key="1">
    <source>
        <dbReference type="SAM" id="MobiDB-lite"/>
    </source>
</evidence>
<feature type="compositionally biased region" description="Polar residues" evidence="1">
    <location>
        <begin position="34"/>
        <end position="44"/>
    </location>
</feature>
<comment type="caution">
    <text evidence="3">The sequence shown here is derived from an EMBL/GenBank/DDBJ whole genome shotgun (WGS) entry which is preliminary data.</text>
</comment>
<feature type="region of interest" description="Disordered" evidence="1">
    <location>
        <begin position="238"/>
        <end position="314"/>
    </location>
</feature>
<evidence type="ECO:0000313" key="3">
    <source>
        <dbReference type="EMBL" id="OZC36688.1"/>
    </source>
</evidence>
<feature type="region of interest" description="Disordered" evidence="1">
    <location>
        <begin position="34"/>
        <end position="57"/>
    </location>
</feature>
<evidence type="ECO:0000259" key="2">
    <source>
        <dbReference type="Pfam" id="PF16976"/>
    </source>
</evidence>